<dbReference type="AlphaFoldDB" id="A0A6I7TZ76"/>
<dbReference type="GO" id="GO:0046872">
    <property type="term" value="F:metal ion binding"/>
    <property type="evidence" value="ECO:0007669"/>
    <property type="project" value="InterPro"/>
</dbReference>
<keyword evidence="1" id="KW-0175">Coiled coil</keyword>
<keyword evidence="3" id="KW-0732">Signal</keyword>
<dbReference type="InterPro" id="IPR050492">
    <property type="entry name" value="Bact_metal-bind_prot9"/>
</dbReference>
<dbReference type="EMBL" id="LKPO01000004">
    <property type="protein sequence ID" value="OLF96805.1"/>
    <property type="molecule type" value="Genomic_DNA"/>
</dbReference>
<evidence type="ECO:0000313" key="6">
    <source>
        <dbReference type="Proteomes" id="UP000185604"/>
    </source>
</evidence>
<evidence type="ECO:0000313" key="7">
    <source>
        <dbReference type="Proteomes" id="UP000429980"/>
    </source>
</evidence>
<organism evidence="4 6">
    <name type="scientific">Bacillus paralicheniformis</name>
    <dbReference type="NCBI Taxonomy" id="1648923"/>
    <lineage>
        <taxon>Bacteria</taxon>
        <taxon>Bacillati</taxon>
        <taxon>Bacillota</taxon>
        <taxon>Bacilli</taxon>
        <taxon>Bacillales</taxon>
        <taxon>Bacillaceae</taxon>
        <taxon>Bacillus</taxon>
    </lineage>
</organism>
<feature type="signal peptide" evidence="3">
    <location>
        <begin position="1"/>
        <end position="18"/>
    </location>
</feature>
<proteinExistence type="predicted"/>
<dbReference type="PANTHER" id="PTHR42953">
    <property type="entry name" value="HIGH-AFFINITY ZINC UPTAKE SYSTEM PROTEIN ZNUA-RELATED"/>
    <property type="match status" value="1"/>
</dbReference>
<dbReference type="InterPro" id="IPR006127">
    <property type="entry name" value="ZnuA-like"/>
</dbReference>
<comment type="caution">
    <text evidence="4">The sequence shown here is derived from an EMBL/GenBank/DDBJ whole genome shotgun (WGS) entry which is preliminary data.</text>
</comment>
<dbReference type="Pfam" id="PF01297">
    <property type="entry name" value="ZnuA"/>
    <property type="match status" value="1"/>
</dbReference>
<dbReference type="CDD" id="cd01017">
    <property type="entry name" value="AdcA"/>
    <property type="match status" value="1"/>
</dbReference>
<dbReference type="PANTHER" id="PTHR42953:SF8">
    <property type="entry name" value="ZINT DOMAIN-CONTAINING PROTEIN"/>
    <property type="match status" value="1"/>
</dbReference>
<feature type="chain" id="PRO_5038548356" evidence="3">
    <location>
        <begin position="19"/>
        <end position="343"/>
    </location>
</feature>
<dbReference type="SUPFAM" id="SSF53807">
    <property type="entry name" value="Helical backbone' metal receptor"/>
    <property type="match status" value="1"/>
</dbReference>
<dbReference type="Proteomes" id="UP000429980">
    <property type="component" value="Unassembled WGS sequence"/>
</dbReference>
<accession>A0A6I7TZ76</accession>
<dbReference type="RefSeq" id="WP_020452686.1">
    <property type="nucleotide sequence ID" value="NZ_AP025340.1"/>
</dbReference>
<keyword evidence="7" id="KW-1185">Reference proteome</keyword>
<evidence type="ECO:0000313" key="5">
    <source>
        <dbReference type="EMBL" id="TWL45618.1"/>
    </source>
</evidence>
<evidence type="ECO:0000313" key="4">
    <source>
        <dbReference type="EMBL" id="OLF96805.1"/>
    </source>
</evidence>
<evidence type="ECO:0000256" key="2">
    <source>
        <dbReference type="SAM" id="MobiDB-lite"/>
    </source>
</evidence>
<feature type="region of interest" description="Disordered" evidence="2">
    <location>
        <begin position="128"/>
        <end position="173"/>
    </location>
</feature>
<dbReference type="PROSITE" id="PS51257">
    <property type="entry name" value="PROKAR_LIPOPROTEIN"/>
    <property type="match status" value="1"/>
</dbReference>
<evidence type="ECO:0000256" key="1">
    <source>
        <dbReference type="SAM" id="Coils"/>
    </source>
</evidence>
<feature type="coiled-coil region" evidence="1">
    <location>
        <begin position="200"/>
        <end position="227"/>
    </location>
</feature>
<dbReference type="Proteomes" id="UP000185604">
    <property type="component" value="Unassembled WGS sequence"/>
</dbReference>
<dbReference type="Gene3D" id="3.40.50.1980">
    <property type="entry name" value="Nitrogenase molybdenum iron protein domain"/>
    <property type="match status" value="3"/>
</dbReference>
<sequence>MKKTFGLASAFILAAGLAAGCSSNGTSSEQKENKDTLDIYTTIYPLEDFTKKIGGEYVNVKSVYPPNVEAHTYEPSSKTMAEISDSDAFIYSGVGVEGFADKAVNTLKNSNVKIVKAGEGIDLLSREEEGEHDDHAHEEEHGDHDEHAHEEEHEHGEAEGHDHHHDHGDHDPHVWLDPVLAEKMAENIKDQLVKLDPEHEKTFTKNYESLKKDLEQLDKDFKQTVDKADKKEILVSHAAYGYWEKRYGIKQISVLGLSPTEEPSQKQLENIVKTAKEHNIKYVIFESNVSSKISEIIKKEIGAESLTMKNLESVTKEDIESGKDYTTIMKENLTVLKKALSNK</sequence>
<evidence type="ECO:0000256" key="3">
    <source>
        <dbReference type="SAM" id="SignalP"/>
    </source>
</evidence>
<dbReference type="GO" id="GO:0030001">
    <property type="term" value="P:metal ion transport"/>
    <property type="evidence" value="ECO:0007669"/>
    <property type="project" value="InterPro"/>
</dbReference>
<gene>
    <name evidence="4" type="ORF">B4121_1016</name>
    <name evidence="5" type="ORF">CHCC15381_4465</name>
</gene>
<reference evidence="4 6" key="1">
    <citation type="journal article" date="2016" name="Front. Microbiol.">
        <title>High-Level Heat Resistance of Spores of Bacillus amyloliquefaciens and Bacillus licheniformis Results from the Presence of a spoVA Operon in a Tn1546 Transposon.</title>
        <authorList>
            <person name="Berendsen E.M."/>
            <person name="Koning R.A."/>
            <person name="Boekhorst J."/>
            <person name="de Jong A."/>
            <person name="Kuipers O.P."/>
            <person name="Wells-Bennik M.H."/>
        </authorList>
    </citation>
    <scope>NUCLEOTIDE SEQUENCE [LARGE SCALE GENOMIC DNA]</scope>
    <source>
        <strain evidence="4 6">B4121</strain>
    </source>
</reference>
<name>A0A6I7TZ76_9BACI</name>
<reference evidence="5 7" key="2">
    <citation type="submission" date="2019-06" db="EMBL/GenBank/DDBJ databases">
        <title>Genome sequence analysis of &gt;100 Bacillus licheniformis strains suggests intrinsic resistance to this species.</title>
        <authorList>
            <person name="Wels M."/>
            <person name="Siezen R.J."/>
            <person name="Johansen E."/>
            <person name="Stuer-Lauridsen B."/>
            <person name="Bjerre K."/>
            <person name="Nielsen B.K.K."/>
        </authorList>
    </citation>
    <scope>NUCLEOTIDE SEQUENCE [LARGE SCALE GENOMIC DNA]</scope>
    <source>
        <strain evidence="5 7">BAC-15381</strain>
    </source>
</reference>
<dbReference type="EMBL" id="NILF01000002">
    <property type="protein sequence ID" value="TWL45618.1"/>
    <property type="molecule type" value="Genomic_DNA"/>
</dbReference>
<protein>
    <submittedName>
        <fullName evidence="5">High-affinity zinc uptake system binding-protein ZnuA</fullName>
    </submittedName>
    <submittedName>
        <fullName evidence="4">Zinc ABC transporter periplasmic-binding protein ZnuA</fullName>
    </submittedName>
</protein>